<keyword evidence="2" id="KW-1185">Reference proteome</keyword>
<gene>
    <name evidence="1" type="ORF">N7460_003360</name>
</gene>
<name>A0AAD6NDM8_PENCN</name>
<proteinExistence type="predicted"/>
<reference evidence="1" key="1">
    <citation type="journal article" date="2023" name="IMA Fungus">
        <title>Comparative genomic study of the Penicillium genus elucidates a diverse pangenome and 15 lateral gene transfer events.</title>
        <authorList>
            <person name="Petersen C."/>
            <person name="Sorensen T."/>
            <person name="Nielsen M.R."/>
            <person name="Sondergaard T.E."/>
            <person name="Sorensen J.L."/>
            <person name="Fitzpatrick D.A."/>
            <person name="Frisvad J.C."/>
            <person name="Nielsen K.L."/>
        </authorList>
    </citation>
    <scope>NUCLEOTIDE SEQUENCE</scope>
    <source>
        <strain evidence="1">IBT 15450</strain>
    </source>
</reference>
<evidence type="ECO:0000313" key="1">
    <source>
        <dbReference type="EMBL" id="KAJ6052826.1"/>
    </source>
</evidence>
<comment type="caution">
    <text evidence="1">The sequence shown here is derived from an EMBL/GenBank/DDBJ whole genome shotgun (WGS) entry which is preliminary data.</text>
</comment>
<organism evidence="1 2">
    <name type="scientific">Penicillium canescens</name>
    <dbReference type="NCBI Taxonomy" id="5083"/>
    <lineage>
        <taxon>Eukaryota</taxon>
        <taxon>Fungi</taxon>
        <taxon>Dikarya</taxon>
        <taxon>Ascomycota</taxon>
        <taxon>Pezizomycotina</taxon>
        <taxon>Eurotiomycetes</taxon>
        <taxon>Eurotiomycetidae</taxon>
        <taxon>Eurotiales</taxon>
        <taxon>Aspergillaceae</taxon>
        <taxon>Penicillium</taxon>
    </lineage>
</organism>
<sequence>MPRLLTDSLLAADRNKYFIAVFNLHECIEHVYTKSSIRASVALSKLTMLYYPDNYYTAGLVSALWIRFDEDEEIYKFIKS</sequence>
<protein>
    <submittedName>
        <fullName evidence="1">Uncharacterized protein</fullName>
    </submittedName>
</protein>
<dbReference type="EMBL" id="JAQJZL010000002">
    <property type="protein sequence ID" value="KAJ6052826.1"/>
    <property type="molecule type" value="Genomic_DNA"/>
</dbReference>
<dbReference type="Proteomes" id="UP001219568">
    <property type="component" value="Unassembled WGS sequence"/>
</dbReference>
<evidence type="ECO:0000313" key="2">
    <source>
        <dbReference type="Proteomes" id="UP001219568"/>
    </source>
</evidence>
<accession>A0AAD6NDM8</accession>
<dbReference type="AlphaFoldDB" id="A0AAD6NDM8"/>
<reference evidence="1" key="2">
    <citation type="submission" date="2023-01" db="EMBL/GenBank/DDBJ databases">
        <authorList>
            <person name="Petersen C."/>
        </authorList>
    </citation>
    <scope>NUCLEOTIDE SEQUENCE</scope>
    <source>
        <strain evidence="1">IBT 15450</strain>
    </source>
</reference>